<protein>
    <submittedName>
        <fullName evidence="6">Response regulator</fullName>
    </submittedName>
</protein>
<dbReference type="InterPro" id="IPR016032">
    <property type="entry name" value="Sig_transdc_resp-reg_C-effctor"/>
</dbReference>
<dbReference type="InterPro" id="IPR039420">
    <property type="entry name" value="WalR-like"/>
</dbReference>
<dbReference type="Pfam" id="PF00196">
    <property type="entry name" value="GerE"/>
    <property type="match status" value="1"/>
</dbReference>
<dbReference type="EMBL" id="CP046566">
    <property type="protein sequence ID" value="QGW27011.1"/>
    <property type="molecule type" value="Genomic_DNA"/>
</dbReference>
<dbReference type="RefSeq" id="WP_157476330.1">
    <property type="nucleotide sequence ID" value="NZ_CP046566.1"/>
</dbReference>
<evidence type="ECO:0000259" key="5">
    <source>
        <dbReference type="PROSITE" id="PS50110"/>
    </source>
</evidence>
<dbReference type="GO" id="GO:0003677">
    <property type="term" value="F:DNA binding"/>
    <property type="evidence" value="ECO:0007669"/>
    <property type="project" value="UniProtKB-KW"/>
</dbReference>
<feature type="domain" description="HTH luxR-type" evidence="4">
    <location>
        <begin position="152"/>
        <end position="217"/>
    </location>
</feature>
<dbReference type="GO" id="GO:0006355">
    <property type="term" value="P:regulation of DNA-templated transcription"/>
    <property type="evidence" value="ECO:0007669"/>
    <property type="project" value="InterPro"/>
</dbReference>
<evidence type="ECO:0000256" key="1">
    <source>
        <dbReference type="ARBA" id="ARBA00022553"/>
    </source>
</evidence>
<reference evidence="6 7" key="1">
    <citation type="submission" date="2019-11" db="EMBL/GenBank/DDBJ databases">
        <authorList>
            <person name="Im W.T."/>
        </authorList>
    </citation>
    <scope>NUCLEOTIDE SEQUENCE [LARGE SCALE GENOMIC DNA]</scope>
    <source>
        <strain evidence="6 7">SB-02</strain>
    </source>
</reference>
<keyword evidence="7" id="KW-1185">Reference proteome</keyword>
<dbReference type="GO" id="GO:0000160">
    <property type="term" value="P:phosphorelay signal transduction system"/>
    <property type="evidence" value="ECO:0007669"/>
    <property type="project" value="InterPro"/>
</dbReference>
<organism evidence="6 7">
    <name type="scientific">Phnomibacter ginsenosidimutans</name>
    <dbReference type="NCBI Taxonomy" id="2676868"/>
    <lineage>
        <taxon>Bacteria</taxon>
        <taxon>Pseudomonadati</taxon>
        <taxon>Bacteroidota</taxon>
        <taxon>Chitinophagia</taxon>
        <taxon>Chitinophagales</taxon>
        <taxon>Chitinophagaceae</taxon>
        <taxon>Phnomibacter</taxon>
    </lineage>
</organism>
<dbReference type="InterPro" id="IPR058245">
    <property type="entry name" value="NreC/VraR/RcsB-like_REC"/>
</dbReference>
<gene>
    <name evidence="6" type="ORF">GLV81_01835</name>
</gene>
<dbReference type="KEGG" id="fls:GLV81_01835"/>
<accession>A0A6I6GWI0</accession>
<evidence type="ECO:0000313" key="6">
    <source>
        <dbReference type="EMBL" id="QGW27011.1"/>
    </source>
</evidence>
<dbReference type="SMART" id="SM00448">
    <property type="entry name" value="REC"/>
    <property type="match status" value="1"/>
</dbReference>
<feature type="modified residue" description="4-aspartylphosphate" evidence="3">
    <location>
        <position position="60"/>
    </location>
</feature>
<dbReference type="CDD" id="cd17535">
    <property type="entry name" value="REC_NarL-like"/>
    <property type="match status" value="1"/>
</dbReference>
<dbReference type="InterPro" id="IPR000792">
    <property type="entry name" value="Tscrpt_reg_LuxR_C"/>
</dbReference>
<dbReference type="PROSITE" id="PS50110">
    <property type="entry name" value="RESPONSE_REGULATORY"/>
    <property type="match status" value="1"/>
</dbReference>
<dbReference type="CDD" id="cd06170">
    <property type="entry name" value="LuxR_C_like"/>
    <property type="match status" value="1"/>
</dbReference>
<evidence type="ECO:0000259" key="4">
    <source>
        <dbReference type="PROSITE" id="PS50043"/>
    </source>
</evidence>
<dbReference type="PANTHER" id="PTHR43214:SF43">
    <property type="entry name" value="TWO-COMPONENT RESPONSE REGULATOR"/>
    <property type="match status" value="1"/>
</dbReference>
<dbReference type="PROSITE" id="PS50043">
    <property type="entry name" value="HTH_LUXR_2"/>
    <property type="match status" value="1"/>
</dbReference>
<sequence>MSRVQQEIKVIIADDHEIFRDGFRLMLSKSPFIALVGEAENGRELVKLVEAHQPDVVITDIKMPILDGIEATRMIREKFPFVAIIGLSMFDEEDLILEMLDAGALGYLIKNVDKDEVADAIRTVYKGEHYYCRSTSHKLAHMIARSKTHSMGKKEKVEFSDKEIEIIQLICKELTNKEIADQLFLSVRTVEGYRQKILERMQVKNTVGLVVFAINHGLFDPKAAN</sequence>
<keyword evidence="1 3" id="KW-0597">Phosphoprotein</keyword>
<evidence type="ECO:0000256" key="2">
    <source>
        <dbReference type="ARBA" id="ARBA00023125"/>
    </source>
</evidence>
<name>A0A6I6GWI0_9BACT</name>
<dbReference type="InterPro" id="IPR011006">
    <property type="entry name" value="CheY-like_superfamily"/>
</dbReference>
<dbReference type="SUPFAM" id="SSF46894">
    <property type="entry name" value="C-terminal effector domain of the bipartite response regulators"/>
    <property type="match status" value="1"/>
</dbReference>
<dbReference type="PRINTS" id="PR00038">
    <property type="entry name" value="HTHLUXR"/>
</dbReference>
<dbReference type="Pfam" id="PF00072">
    <property type="entry name" value="Response_reg"/>
    <property type="match status" value="1"/>
</dbReference>
<keyword evidence="2" id="KW-0238">DNA-binding</keyword>
<evidence type="ECO:0000313" key="7">
    <source>
        <dbReference type="Proteomes" id="UP000426027"/>
    </source>
</evidence>
<dbReference type="PANTHER" id="PTHR43214">
    <property type="entry name" value="TWO-COMPONENT RESPONSE REGULATOR"/>
    <property type="match status" value="1"/>
</dbReference>
<evidence type="ECO:0000256" key="3">
    <source>
        <dbReference type="PROSITE-ProRule" id="PRU00169"/>
    </source>
</evidence>
<dbReference type="Gene3D" id="3.40.50.2300">
    <property type="match status" value="1"/>
</dbReference>
<dbReference type="SUPFAM" id="SSF52172">
    <property type="entry name" value="CheY-like"/>
    <property type="match status" value="1"/>
</dbReference>
<dbReference type="InterPro" id="IPR001789">
    <property type="entry name" value="Sig_transdc_resp-reg_receiver"/>
</dbReference>
<feature type="domain" description="Response regulatory" evidence="5">
    <location>
        <begin position="9"/>
        <end position="125"/>
    </location>
</feature>
<dbReference type="AlphaFoldDB" id="A0A6I6GWI0"/>
<dbReference type="SMART" id="SM00421">
    <property type="entry name" value="HTH_LUXR"/>
    <property type="match status" value="1"/>
</dbReference>
<dbReference type="Proteomes" id="UP000426027">
    <property type="component" value="Chromosome"/>
</dbReference>
<proteinExistence type="predicted"/>